<sequence length="147" mass="16299">MGLTPTSDVHSILWFLAGAGAQVWGNATRLRCRYMRRHGRPATGLVSGTVTESFDPDDSYSSQLDPFSFFPTVRFTTHDGRRICQTIFTLNPVYYGQQPHELPLRYHPDGPDDFLPDSSLRPLLDVVAMLAGVGAIGYAGWSVLIQI</sequence>
<evidence type="ECO:0008006" key="4">
    <source>
        <dbReference type="Google" id="ProtNLM"/>
    </source>
</evidence>
<evidence type="ECO:0000313" key="2">
    <source>
        <dbReference type="EMBL" id="NVO30362.1"/>
    </source>
</evidence>
<dbReference type="AlphaFoldDB" id="A0A7Y7PM74"/>
<name>A0A7Y7PM74_9BACT</name>
<feature type="transmembrane region" description="Helical" evidence="1">
    <location>
        <begin position="12"/>
        <end position="30"/>
    </location>
</feature>
<keyword evidence="1" id="KW-1133">Transmembrane helix</keyword>
<evidence type="ECO:0000256" key="1">
    <source>
        <dbReference type="SAM" id="Phobius"/>
    </source>
</evidence>
<comment type="caution">
    <text evidence="2">The sequence shown here is derived from an EMBL/GenBank/DDBJ whole genome shotgun (WGS) entry which is preliminary data.</text>
</comment>
<dbReference type="RefSeq" id="WP_176907062.1">
    <property type="nucleotide sequence ID" value="NZ_JABKAU010000005.1"/>
</dbReference>
<keyword evidence="1" id="KW-0472">Membrane</keyword>
<feature type="transmembrane region" description="Helical" evidence="1">
    <location>
        <begin position="123"/>
        <end position="144"/>
    </location>
</feature>
<accession>A0A7Y7PM74</accession>
<protein>
    <recommendedName>
        <fullName evidence="4">DUF3592 domain-containing protein</fullName>
    </recommendedName>
</protein>
<reference evidence="2 3" key="1">
    <citation type="submission" date="2020-05" db="EMBL/GenBank/DDBJ databases">
        <title>Hymenobacter terrestris sp. nov. and Hymenobacter lapidiphilus sp. nov., isolated from regoliths in Antarctica.</title>
        <authorList>
            <person name="Sedlacek I."/>
            <person name="Pantucek R."/>
            <person name="Zeman M."/>
            <person name="Holochova P."/>
            <person name="Kralova S."/>
            <person name="Stankova E."/>
            <person name="Sedo O."/>
            <person name="Micenkova L."/>
            <person name="Svec P."/>
            <person name="Gupta V."/>
            <person name="Sood U."/>
            <person name="Korpole U.S."/>
            <person name="Lal R."/>
        </authorList>
    </citation>
    <scope>NUCLEOTIDE SEQUENCE [LARGE SCALE GENOMIC DNA]</scope>
    <source>
        <strain evidence="2 3">P5342</strain>
    </source>
</reference>
<dbReference type="EMBL" id="JABKAU010000005">
    <property type="protein sequence ID" value="NVO30362.1"/>
    <property type="molecule type" value="Genomic_DNA"/>
</dbReference>
<keyword evidence="3" id="KW-1185">Reference proteome</keyword>
<proteinExistence type="predicted"/>
<evidence type="ECO:0000313" key="3">
    <source>
        <dbReference type="Proteomes" id="UP000565521"/>
    </source>
</evidence>
<dbReference type="Proteomes" id="UP000565521">
    <property type="component" value="Unassembled WGS sequence"/>
</dbReference>
<keyword evidence="1" id="KW-0812">Transmembrane</keyword>
<organism evidence="2 3">
    <name type="scientific">Hymenobacter lapidiphilus</name>
    <dbReference type="NCBI Taxonomy" id="2608003"/>
    <lineage>
        <taxon>Bacteria</taxon>
        <taxon>Pseudomonadati</taxon>
        <taxon>Bacteroidota</taxon>
        <taxon>Cytophagia</taxon>
        <taxon>Cytophagales</taxon>
        <taxon>Hymenobacteraceae</taxon>
        <taxon>Hymenobacter</taxon>
    </lineage>
</organism>
<gene>
    <name evidence="2" type="ORF">HW554_04010</name>
</gene>